<dbReference type="Pfam" id="PF12002">
    <property type="entry name" value="MgsA_C"/>
    <property type="match status" value="1"/>
</dbReference>
<organism evidence="6 7">
    <name type="scientific">Desulfomicrobium baculatum (strain DSM 4028 / VKM B-1378 / X)</name>
    <name type="common">Desulfovibrio baculatus</name>
    <dbReference type="NCBI Taxonomy" id="525897"/>
    <lineage>
        <taxon>Bacteria</taxon>
        <taxon>Pseudomonadati</taxon>
        <taxon>Thermodesulfobacteriota</taxon>
        <taxon>Desulfovibrionia</taxon>
        <taxon>Desulfovibrionales</taxon>
        <taxon>Desulfomicrobiaceae</taxon>
        <taxon>Desulfomicrobium</taxon>
    </lineage>
</organism>
<dbReference type="FunFam" id="1.20.272.10:FF:000001">
    <property type="entry name" value="Putative AAA family ATPase"/>
    <property type="match status" value="1"/>
</dbReference>
<sequence>MSGKGHKHLAGIIIVAQKRPLAESLRPESLDDFIGQSHFRQRLRTLMQSKDLPSLLLFGPPGCGKSTVALLLAKHADKPFVRVSAPEVGITALRKQIQDKEILILDELHRYSKAQQDFFLPLLETGELTLIATTTENPSFSVTRQLLSRLHVLRLRSLGMAELVDVGKRGMEKLDSLIPEKSLELLATLSGGDARTMLNLVEFAAGLEEKDLEPDQLKTRLPEIVLRGDREGDSHYELASALIKSIRGSDPDAALYYLASLVETGEDPRFICRRLILSAAEDVGLGDPMALPLAVSCEQAVERIGMPEGWIPMAETTVYLALAPKSNSAYAGYLSAIKEIRTNGPKPVPLHLRNASTSLQKEWGYGQGYKYPHAYPEAWVEQDYLPPELKGRVFYQAKTQGHEERLALWTRKLKASRQRPKGKETKDWTG</sequence>
<dbReference type="InterPro" id="IPR003593">
    <property type="entry name" value="AAA+_ATPase"/>
</dbReference>
<protein>
    <recommendedName>
        <fullName evidence="2">Replication-associated recombination protein A</fullName>
    </recommendedName>
</protein>
<evidence type="ECO:0000259" key="5">
    <source>
        <dbReference type="SMART" id="SM00382"/>
    </source>
</evidence>
<dbReference type="Proteomes" id="UP000002216">
    <property type="component" value="Chromosome"/>
</dbReference>
<dbReference type="Gene3D" id="1.10.3710.10">
    <property type="entry name" value="DNA polymerase III clamp loader subunits, C-terminal domain"/>
    <property type="match status" value="1"/>
</dbReference>
<dbReference type="InterPro" id="IPR051314">
    <property type="entry name" value="AAA_ATPase_RarA/MGS1/WRNIP1"/>
</dbReference>
<name>C7LWR1_DESBD</name>
<dbReference type="KEGG" id="dba:Dbac_1853"/>
<dbReference type="eggNOG" id="COG2256">
    <property type="taxonomic scope" value="Bacteria"/>
</dbReference>
<dbReference type="GO" id="GO:0009378">
    <property type="term" value="F:four-way junction helicase activity"/>
    <property type="evidence" value="ECO:0007669"/>
    <property type="project" value="InterPro"/>
</dbReference>
<evidence type="ECO:0000256" key="4">
    <source>
        <dbReference type="ARBA" id="ARBA00022840"/>
    </source>
</evidence>
<dbReference type="SUPFAM" id="SSF52540">
    <property type="entry name" value="P-loop containing nucleoside triphosphate hydrolases"/>
    <property type="match status" value="1"/>
</dbReference>
<feature type="domain" description="AAA+ ATPase" evidence="5">
    <location>
        <begin position="51"/>
        <end position="167"/>
    </location>
</feature>
<evidence type="ECO:0000256" key="3">
    <source>
        <dbReference type="ARBA" id="ARBA00022741"/>
    </source>
</evidence>
<proteinExistence type="predicted"/>
<dbReference type="InterPro" id="IPR008921">
    <property type="entry name" value="DNA_pol3_clamp-load_cplx_C"/>
</dbReference>
<keyword evidence="4" id="KW-0067">ATP-binding</keyword>
<dbReference type="GO" id="GO:0005524">
    <property type="term" value="F:ATP binding"/>
    <property type="evidence" value="ECO:0007669"/>
    <property type="project" value="UniProtKB-KW"/>
</dbReference>
<keyword evidence="7" id="KW-1185">Reference proteome</keyword>
<dbReference type="GO" id="GO:0006310">
    <property type="term" value="P:DNA recombination"/>
    <property type="evidence" value="ECO:0007669"/>
    <property type="project" value="InterPro"/>
</dbReference>
<dbReference type="SUPFAM" id="SSF48019">
    <property type="entry name" value="post-AAA+ oligomerization domain-like"/>
    <property type="match status" value="1"/>
</dbReference>
<evidence type="ECO:0000313" key="6">
    <source>
        <dbReference type="EMBL" id="ACU89944.1"/>
    </source>
</evidence>
<dbReference type="PANTHER" id="PTHR13779">
    <property type="entry name" value="WERNER HELICASE-INTERACTING PROTEIN 1 FAMILY MEMBER"/>
    <property type="match status" value="1"/>
</dbReference>
<dbReference type="GO" id="GO:0000731">
    <property type="term" value="P:DNA synthesis involved in DNA repair"/>
    <property type="evidence" value="ECO:0007669"/>
    <property type="project" value="TreeGrafter"/>
</dbReference>
<dbReference type="AlphaFoldDB" id="C7LWR1"/>
<dbReference type="GO" id="GO:0003677">
    <property type="term" value="F:DNA binding"/>
    <property type="evidence" value="ECO:0007669"/>
    <property type="project" value="InterPro"/>
</dbReference>
<comment type="function">
    <text evidence="1">DNA-dependent ATPase that plays important roles in cellular responses to stalled DNA replication processes.</text>
</comment>
<evidence type="ECO:0000313" key="7">
    <source>
        <dbReference type="Proteomes" id="UP000002216"/>
    </source>
</evidence>
<dbReference type="InterPro" id="IPR008824">
    <property type="entry name" value="RuvB-like_N"/>
</dbReference>
<dbReference type="InterPro" id="IPR021886">
    <property type="entry name" value="MgsA_C"/>
</dbReference>
<keyword evidence="3" id="KW-0547">Nucleotide-binding</keyword>
<dbReference type="STRING" id="525897.Dbac_1853"/>
<accession>C7LWR1</accession>
<dbReference type="InterPro" id="IPR032423">
    <property type="entry name" value="AAA_assoc_2"/>
</dbReference>
<dbReference type="CDD" id="cd18139">
    <property type="entry name" value="HLD_clamp_RarA"/>
    <property type="match status" value="1"/>
</dbReference>
<evidence type="ECO:0000256" key="2">
    <source>
        <dbReference type="ARBA" id="ARBA00020776"/>
    </source>
</evidence>
<dbReference type="GO" id="GO:0017116">
    <property type="term" value="F:single-stranded DNA helicase activity"/>
    <property type="evidence" value="ECO:0007669"/>
    <property type="project" value="TreeGrafter"/>
</dbReference>
<dbReference type="HOGENOM" id="CLU_017985_0_3_7"/>
<dbReference type="Pfam" id="PF16193">
    <property type="entry name" value="AAA_assoc_2"/>
    <property type="match status" value="1"/>
</dbReference>
<gene>
    <name evidence="6" type="ordered locus">Dbac_1853</name>
</gene>
<dbReference type="SMART" id="SM00382">
    <property type="entry name" value="AAA"/>
    <property type="match status" value="1"/>
</dbReference>
<dbReference type="CDD" id="cd00009">
    <property type="entry name" value="AAA"/>
    <property type="match status" value="1"/>
</dbReference>
<dbReference type="EMBL" id="CP001629">
    <property type="protein sequence ID" value="ACU89944.1"/>
    <property type="molecule type" value="Genomic_DNA"/>
</dbReference>
<dbReference type="InterPro" id="IPR027417">
    <property type="entry name" value="P-loop_NTPase"/>
</dbReference>
<dbReference type="Gene3D" id="1.20.272.10">
    <property type="match status" value="1"/>
</dbReference>
<dbReference type="GO" id="GO:0008047">
    <property type="term" value="F:enzyme activator activity"/>
    <property type="evidence" value="ECO:0007669"/>
    <property type="project" value="TreeGrafter"/>
</dbReference>
<dbReference type="Gene3D" id="3.40.50.300">
    <property type="entry name" value="P-loop containing nucleotide triphosphate hydrolases"/>
    <property type="match status" value="1"/>
</dbReference>
<dbReference type="GO" id="GO:0006261">
    <property type="term" value="P:DNA-templated DNA replication"/>
    <property type="evidence" value="ECO:0007669"/>
    <property type="project" value="TreeGrafter"/>
</dbReference>
<dbReference type="PANTHER" id="PTHR13779:SF7">
    <property type="entry name" value="ATPASE WRNIP1"/>
    <property type="match status" value="1"/>
</dbReference>
<dbReference type="Pfam" id="PF05496">
    <property type="entry name" value="RuvB_N"/>
    <property type="match status" value="1"/>
</dbReference>
<evidence type="ECO:0000256" key="1">
    <source>
        <dbReference type="ARBA" id="ARBA00002393"/>
    </source>
</evidence>
<reference evidence="6 7" key="1">
    <citation type="journal article" date="2009" name="Stand. Genomic Sci.">
        <title>Complete genome sequence of Desulfomicrobium baculatum type strain (X).</title>
        <authorList>
            <person name="Copeland A."/>
            <person name="Spring S."/>
            <person name="Goker M."/>
            <person name="Schneider S."/>
            <person name="Lapidus A."/>
            <person name="Del Rio T.G."/>
            <person name="Tice H."/>
            <person name="Cheng J.F."/>
            <person name="Chen F."/>
            <person name="Nolan M."/>
            <person name="Bruce D."/>
            <person name="Goodwin L."/>
            <person name="Pitluck S."/>
            <person name="Ivanova N."/>
            <person name="Mavrommatis K."/>
            <person name="Ovchinnikova G."/>
            <person name="Pati A."/>
            <person name="Chen A."/>
            <person name="Palaniappan K."/>
            <person name="Land M."/>
            <person name="Hauser L."/>
            <person name="Chang Y.J."/>
            <person name="Jeffries C.C."/>
            <person name="Meincke L."/>
            <person name="Sims D."/>
            <person name="Brettin T."/>
            <person name="Detter J.C."/>
            <person name="Han C."/>
            <person name="Chain P."/>
            <person name="Bristow J."/>
            <person name="Eisen J.A."/>
            <person name="Markowitz V."/>
            <person name="Hugenholtz P."/>
            <person name="Kyrpides N.C."/>
            <person name="Klenk H.P."/>
            <person name="Lucas S."/>
        </authorList>
    </citation>
    <scope>NUCLEOTIDE SEQUENCE [LARGE SCALE GENOMIC DNA]</scope>
    <source>
        <strain evidence="7">DSM 4028 / VKM B-1378 / X</strain>
    </source>
</reference>
<dbReference type="Gene3D" id="1.10.8.60">
    <property type="match status" value="1"/>
</dbReference>